<feature type="domain" description="Ig-like" evidence="6">
    <location>
        <begin position="650"/>
        <end position="729"/>
    </location>
</feature>
<dbReference type="SMART" id="SM00409">
    <property type="entry name" value="IG"/>
    <property type="match status" value="13"/>
</dbReference>
<proteinExistence type="predicted"/>
<feature type="signal peptide" evidence="5">
    <location>
        <begin position="1"/>
        <end position="22"/>
    </location>
</feature>
<dbReference type="OMA" id="GQYLSHT"/>
<organism evidence="7 8">
    <name type="scientific">Astatotilapia calliptera</name>
    <name type="common">Eastern happy</name>
    <name type="synonym">Chromis callipterus</name>
    <dbReference type="NCBI Taxonomy" id="8154"/>
    <lineage>
        <taxon>Eukaryota</taxon>
        <taxon>Metazoa</taxon>
        <taxon>Chordata</taxon>
        <taxon>Craniata</taxon>
        <taxon>Vertebrata</taxon>
        <taxon>Euteleostomi</taxon>
        <taxon>Actinopterygii</taxon>
        <taxon>Neopterygii</taxon>
        <taxon>Teleostei</taxon>
        <taxon>Neoteleostei</taxon>
        <taxon>Acanthomorphata</taxon>
        <taxon>Ovalentaria</taxon>
        <taxon>Cichlomorphae</taxon>
        <taxon>Cichliformes</taxon>
        <taxon>Cichlidae</taxon>
        <taxon>African cichlids</taxon>
        <taxon>Pseudocrenilabrinae</taxon>
        <taxon>Haplochromini</taxon>
        <taxon>Astatotilapia</taxon>
    </lineage>
</organism>
<keyword evidence="3" id="KW-0325">Glycoprotein</keyword>
<reference evidence="7" key="3">
    <citation type="submission" date="2025-09" db="UniProtKB">
        <authorList>
            <consortium name="Ensembl"/>
        </authorList>
    </citation>
    <scope>IDENTIFICATION</scope>
</reference>
<feature type="domain" description="Ig-like" evidence="6">
    <location>
        <begin position="213"/>
        <end position="294"/>
    </location>
</feature>
<keyword evidence="4" id="KW-0393">Immunoglobulin domain</keyword>
<dbReference type="InterPro" id="IPR003598">
    <property type="entry name" value="Ig_sub2"/>
</dbReference>
<keyword evidence="1 5" id="KW-0732">Signal</keyword>
<dbReference type="Gene3D" id="2.60.40.10">
    <property type="entry name" value="Immunoglobulins"/>
    <property type="match status" value="13"/>
</dbReference>
<evidence type="ECO:0000313" key="7">
    <source>
        <dbReference type="Ensembl" id="ENSACLP00000039012.1"/>
    </source>
</evidence>
<feature type="domain" description="Ig-like" evidence="6">
    <location>
        <begin position="300"/>
        <end position="387"/>
    </location>
</feature>
<dbReference type="SMART" id="SM00408">
    <property type="entry name" value="IGc2"/>
    <property type="match status" value="10"/>
</dbReference>
<dbReference type="InterPro" id="IPR052598">
    <property type="entry name" value="IgSF_CEA-related"/>
</dbReference>
<protein>
    <recommendedName>
        <fullName evidence="6">Ig-like domain-containing protein</fullName>
    </recommendedName>
</protein>
<dbReference type="PANTHER" id="PTHR44337">
    <property type="entry name" value="CARCINOEMBRYONIC ANTIGEN-RELATED CELL ADHESION MOLECULE 8"/>
    <property type="match status" value="1"/>
</dbReference>
<evidence type="ECO:0000256" key="2">
    <source>
        <dbReference type="ARBA" id="ARBA00023157"/>
    </source>
</evidence>
<dbReference type="PROSITE" id="PS50835">
    <property type="entry name" value="IG_LIKE"/>
    <property type="match status" value="12"/>
</dbReference>
<dbReference type="Pfam" id="PF13895">
    <property type="entry name" value="Ig_2"/>
    <property type="match status" value="1"/>
</dbReference>
<dbReference type="SUPFAM" id="SSF48726">
    <property type="entry name" value="Immunoglobulin"/>
    <property type="match status" value="13"/>
</dbReference>
<evidence type="ECO:0000256" key="5">
    <source>
        <dbReference type="SAM" id="SignalP"/>
    </source>
</evidence>
<feature type="domain" description="Ig-like" evidence="6">
    <location>
        <begin position="840"/>
        <end position="928"/>
    </location>
</feature>
<evidence type="ECO:0000259" key="6">
    <source>
        <dbReference type="PROSITE" id="PS50835"/>
    </source>
</evidence>
<dbReference type="STRING" id="8154.ENSACLP00000039012"/>
<dbReference type="PANTHER" id="PTHR44337:SF20">
    <property type="entry name" value="CARCINOEMBRYONIC ANTIGEN-RELATED CELL ADHESION MOLECULE 5-RELATED"/>
    <property type="match status" value="1"/>
</dbReference>
<dbReference type="Pfam" id="PF13927">
    <property type="entry name" value="Ig_3"/>
    <property type="match status" value="8"/>
</dbReference>
<accession>A0A3P8RD65</accession>
<feature type="domain" description="Ig-like" evidence="6">
    <location>
        <begin position="475"/>
        <end position="559"/>
    </location>
</feature>
<reference evidence="7" key="2">
    <citation type="submission" date="2025-08" db="UniProtKB">
        <authorList>
            <consortium name="Ensembl"/>
        </authorList>
    </citation>
    <scope>IDENTIFICATION</scope>
</reference>
<dbReference type="Proteomes" id="UP000265100">
    <property type="component" value="Chromosome 11"/>
</dbReference>
<feature type="domain" description="Ig-like" evidence="6">
    <location>
        <begin position="737"/>
        <end position="831"/>
    </location>
</feature>
<dbReference type="InterPro" id="IPR013783">
    <property type="entry name" value="Ig-like_fold"/>
</dbReference>
<keyword evidence="8" id="KW-1185">Reference proteome</keyword>
<dbReference type="InterPro" id="IPR036179">
    <property type="entry name" value="Ig-like_dom_sf"/>
</dbReference>
<evidence type="ECO:0000256" key="3">
    <source>
        <dbReference type="ARBA" id="ARBA00023180"/>
    </source>
</evidence>
<feature type="domain" description="Ig-like" evidence="6">
    <location>
        <begin position="568"/>
        <end position="647"/>
    </location>
</feature>
<dbReference type="Ensembl" id="ENSACLT00000039941.2">
    <property type="protein sequence ID" value="ENSACLP00000039012.1"/>
    <property type="gene ID" value="ENSACLG00000026333.2"/>
</dbReference>
<name>A0A3P8RD65_ASTCA</name>
<dbReference type="InterPro" id="IPR003599">
    <property type="entry name" value="Ig_sub"/>
</dbReference>
<feature type="domain" description="Ig-like" evidence="6">
    <location>
        <begin position="1100"/>
        <end position="1187"/>
    </location>
</feature>
<dbReference type="CDD" id="cd00096">
    <property type="entry name" value="Ig"/>
    <property type="match status" value="4"/>
</dbReference>
<dbReference type="InterPro" id="IPR007110">
    <property type="entry name" value="Ig-like_dom"/>
</dbReference>
<sequence>MESPVVFILFLAAVTFTDVTCSQTLYASENPVAVGNNVTLSSNYTVSSGGWLFNTRQIVIILNGGFAISKTWRDRVSFNQSTSSLTIHSVKLEDSGNYALQDLINEISSQLTLSVEESVSNVTVQTSTTNLVEFNDTAVLMCSVSKGTSLSYQWFNGSSMITANEKVQLSSGNTILTIMNVTRYDQGLYKCNVSNNVSNDISAPVYLTISYGPSNTEMTVMPLMSIYKGGSNITLSCSAVSSPPAMFQWMVNGVYLNKIEPKLELEKVNESMSGNYTCLIHNNVTFRFSSQTATILIVDPVTAVVVKLAKPAIFGETFSLSCEVMGPVDIIHWWKNDQLISADNKTTFGTGNRTLTISSTQHSDGGDYQCEAFNSVSNQTSDPFTVTVYYGPEIANVMGPNLAKAGDYVTFTCNATSNPPSIYEWYHENVLVSNKSEYVTPSLTTSMSGKYLCVAFNSISGKNSTADIMLTVIEPLQNIIIEAPMMPATEGYSYNLTCNPNVPADYIYWMKNGEPLDENNRIFFYNDNKTLHIRMVERYDNANYECMAVNAVSYNKSTPYMLFVNYGPETPSVYGPAFAETGHQAVFSCSAESVPPSTFCWWFNGSIVANTSDYTTDVLSLGMSGEYKCMAINTVTGKNSTNSTTLTVIEAIESVMIKSTTIPINTKNFTLTCEVTGPYDTIYWMKDNVTLNMDPSNDSHMSYNIENNMLNFIPVTTYNEGIYQCVATNKAGQRKSPQYRLLVNYPIQNVKLNAPVTFVKEGYAYNLTCNVTGPADYIYWMKNGQRLHEDNRTFFHKDNETVEINPVKRYDTGNYYCLAINAAGNMPSAIYMLVVIYQIENVEVKAPMMPAIEGYSYNLTCNVTGPAEYIYWMKNGEILHDENRTVFYMENKTLHLSMVERYNNGNYCCMAINAFGNKASPAYNLIVNYGPEKPIIYGPAFAETGRQAVFSCSAMSEPLSQFCWWFNGSIVSNTSVYATSLLSFNMSGEYTCMAINNVTGKNSTNSTTLTVVEAIESVMIKNKTIPIDTKNFTLTCEVIGPYDTIYWMKDNMKLNTNPSNNSYASYNTENNMLHFTPVTLDSEGTYQCVATNKAGDHVSPQYRLLVNYGPVRLTISRASMFMHVSLICQADSRPACDFSWFFNNLSTPLQNTSTIVFPATSQNFGNYICKAWNPVTDITMYQNLTVTAHAPAIHFPYQGSLMMMVLFAFSAPVLFN</sequence>
<feature type="domain" description="Ig-like" evidence="6">
    <location>
        <begin position="392"/>
        <end position="469"/>
    </location>
</feature>
<reference evidence="7" key="1">
    <citation type="submission" date="2018-05" db="EMBL/GenBank/DDBJ databases">
        <authorList>
            <person name="Datahose"/>
        </authorList>
    </citation>
    <scope>NUCLEOTIDE SEQUENCE</scope>
</reference>
<dbReference type="GeneTree" id="ENSGT01100000263479"/>
<feature type="chain" id="PRO_5018125957" description="Ig-like domain-containing protein" evidence="5">
    <location>
        <begin position="23"/>
        <end position="1216"/>
    </location>
</feature>
<dbReference type="Bgee" id="ENSACLG00000026333">
    <property type="expression patterns" value="Expressed in ovary"/>
</dbReference>
<feature type="domain" description="Ig-like" evidence="6">
    <location>
        <begin position="120"/>
        <end position="202"/>
    </location>
</feature>
<feature type="domain" description="Ig-like" evidence="6">
    <location>
        <begin position="1007"/>
        <end position="1099"/>
    </location>
</feature>
<evidence type="ECO:0000256" key="1">
    <source>
        <dbReference type="ARBA" id="ARBA00022729"/>
    </source>
</evidence>
<evidence type="ECO:0000256" key="4">
    <source>
        <dbReference type="ARBA" id="ARBA00023319"/>
    </source>
</evidence>
<keyword evidence="2" id="KW-1015">Disulfide bond</keyword>
<feature type="domain" description="Ig-like" evidence="6">
    <location>
        <begin position="931"/>
        <end position="1004"/>
    </location>
</feature>
<dbReference type="AlphaFoldDB" id="A0A3P8RD65"/>
<gene>
    <name evidence="7" type="primary">PTPRQ</name>
</gene>
<evidence type="ECO:0000313" key="8">
    <source>
        <dbReference type="Proteomes" id="UP000265100"/>
    </source>
</evidence>
<dbReference type="OrthoDB" id="8395201at2759"/>